<feature type="transmembrane region" description="Helical" evidence="1">
    <location>
        <begin position="209"/>
        <end position="231"/>
    </location>
</feature>
<evidence type="ECO:0000256" key="1">
    <source>
        <dbReference type="SAM" id="Phobius"/>
    </source>
</evidence>
<keyword evidence="3" id="KW-1185">Reference proteome</keyword>
<feature type="transmembrane region" description="Helical" evidence="1">
    <location>
        <begin position="243"/>
        <end position="262"/>
    </location>
</feature>
<feature type="transmembrane region" description="Helical" evidence="1">
    <location>
        <begin position="57"/>
        <end position="76"/>
    </location>
</feature>
<evidence type="ECO:0000313" key="3">
    <source>
        <dbReference type="Proteomes" id="UP001162881"/>
    </source>
</evidence>
<dbReference type="EMBL" id="JALHLF010000023">
    <property type="protein sequence ID" value="MCJ2182696.1"/>
    <property type="molecule type" value="Genomic_DNA"/>
</dbReference>
<feature type="transmembrane region" description="Helical" evidence="1">
    <location>
        <begin position="21"/>
        <end position="51"/>
    </location>
</feature>
<dbReference type="Proteomes" id="UP001162881">
    <property type="component" value="Unassembled WGS sequence"/>
</dbReference>
<protein>
    <recommendedName>
        <fullName evidence="4">Glycosyltransferase RgtA/B/C/D-like domain-containing protein</fullName>
    </recommendedName>
</protein>
<dbReference type="RefSeq" id="WP_244018883.1">
    <property type="nucleotide sequence ID" value="NZ_JALHLF010000023.1"/>
</dbReference>
<keyword evidence="1" id="KW-1133">Transmembrane helix</keyword>
<reference evidence="2" key="1">
    <citation type="submission" date="2022-03" db="EMBL/GenBank/DDBJ databases">
        <title>Identification of a novel bacterium isolated from mangrove sediments.</title>
        <authorList>
            <person name="Pan X."/>
        </authorList>
    </citation>
    <scope>NUCLEOTIDE SEQUENCE</scope>
    <source>
        <strain evidence="2">B1949</strain>
    </source>
</reference>
<comment type="caution">
    <text evidence="2">The sequence shown here is derived from an EMBL/GenBank/DDBJ whole genome shotgun (WGS) entry which is preliminary data.</text>
</comment>
<feature type="transmembrane region" description="Helical" evidence="1">
    <location>
        <begin position="88"/>
        <end position="108"/>
    </location>
</feature>
<evidence type="ECO:0000313" key="2">
    <source>
        <dbReference type="EMBL" id="MCJ2182696.1"/>
    </source>
</evidence>
<proteinExistence type="predicted"/>
<feature type="transmembrane region" description="Helical" evidence="1">
    <location>
        <begin position="161"/>
        <end position="183"/>
    </location>
</feature>
<keyword evidence="1" id="KW-0472">Membrane</keyword>
<sequence>MHKGYLPYVDIWDRKPWGLFFLYYLIAFCSYTPLAYQLVATLFVTATAWVIGRLATLGRAVPKAGLYCGIVYLLWLDRLQGFGGQTPVFYNLFMATAALLVFRARTILRAGRAPWSVAAAMLLAGCAITIKTTAVFESLFLGITCAVWFMQAPVSRDRKGATIAALALAGAAPSLAITAWYALHGYWQIYWQAMVLSNLAKPTNTDSSAIRAVIDFIIVAPILIVAALSLPDWKGPLFHFVRWWLLAAFIGLCSVPNFFMHYALPILVPLCVLPERLFERRIVGPVALALLAAWSLQNTHAFDFERTQKTRQSLAALVRAIRTHDNGHGLFVVDSASQLYMLTDQPIPTPLIFPSHLGLAFEKDVSHLSTMGEVRRVLRTSPGTVVIPHQPIDGPPNMEVFRAVRRYVHTHCRRVASVRLYEIMNVIPTDVWAQCHPGKLHRE</sequence>
<gene>
    <name evidence="2" type="ORF">MTR62_08335</name>
</gene>
<evidence type="ECO:0008006" key="4">
    <source>
        <dbReference type="Google" id="ProtNLM"/>
    </source>
</evidence>
<organism evidence="2 3">
    <name type="scientific">Novosphingobium organovorum</name>
    <dbReference type="NCBI Taxonomy" id="2930092"/>
    <lineage>
        <taxon>Bacteria</taxon>
        <taxon>Pseudomonadati</taxon>
        <taxon>Pseudomonadota</taxon>
        <taxon>Alphaproteobacteria</taxon>
        <taxon>Sphingomonadales</taxon>
        <taxon>Sphingomonadaceae</taxon>
        <taxon>Novosphingobium</taxon>
    </lineage>
</organism>
<keyword evidence="1" id="KW-0812">Transmembrane</keyword>
<feature type="transmembrane region" description="Helical" evidence="1">
    <location>
        <begin position="120"/>
        <end position="149"/>
    </location>
</feature>
<accession>A0ABT0BCB6</accession>
<name>A0ABT0BCB6_9SPHN</name>